<dbReference type="Gramene" id="OMERI03G28850.1">
    <property type="protein sequence ID" value="OMERI03G28850.1"/>
    <property type="gene ID" value="OMERI03G28850"/>
</dbReference>
<name>A0A0E0D5T2_9ORYZ</name>
<sequence>MNRRGLRKALALLGPKTKGEWRAWREERGGGAVCPRSIGRAASAFSFSHIPSFPPGSCPASSPGPAPHVRGQTDGDRRPYPYRPRRTSPSGSGIQRETEGSSREKKKRLDYKHIQIQAGVGRQLSECCSSGACQWRWLGWLMSIHPYNQTTKRRHSIYFPFRSKKLNGAFSVSSPANALLIRMQRLTNASLFFTRQEALVLSNTSPRSILLITSSLCHPVNFVMAAFHSEHHPNSSAPNMGGMSGLGL</sequence>
<proteinExistence type="predicted"/>
<feature type="compositionally biased region" description="Pro residues" evidence="1">
    <location>
        <begin position="55"/>
        <end position="66"/>
    </location>
</feature>
<evidence type="ECO:0000313" key="2">
    <source>
        <dbReference type="EnsemblPlants" id="OMERI03G28850.1"/>
    </source>
</evidence>
<protein>
    <submittedName>
        <fullName evidence="2">Uncharacterized protein</fullName>
    </submittedName>
</protein>
<dbReference type="EnsemblPlants" id="OMERI03G28850.1">
    <property type="protein sequence ID" value="OMERI03G28850.1"/>
    <property type="gene ID" value="OMERI03G28850"/>
</dbReference>
<dbReference type="Proteomes" id="UP000008021">
    <property type="component" value="Chromosome 3"/>
</dbReference>
<reference evidence="2" key="1">
    <citation type="submission" date="2015-04" db="UniProtKB">
        <authorList>
            <consortium name="EnsemblPlants"/>
        </authorList>
    </citation>
    <scope>IDENTIFICATION</scope>
</reference>
<dbReference type="AlphaFoldDB" id="A0A0E0D5T2"/>
<accession>A0A0E0D5T2</accession>
<evidence type="ECO:0000313" key="3">
    <source>
        <dbReference type="Proteomes" id="UP000008021"/>
    </source>
</evidence>
<reference evidence="2" key="2">
    <citation type="submission" date="2018-05" db="EMBL/GenBank/DDBJ databases">
        <title>OmerRS3 (Oryza meridionalis Reference Sequence Version 3).</title>
        <authorList>
            <person name="Zhang J."/>
            <person name="Kudrna D."/>
            <person name="Lee S."/>
            <person name="Talag J."/>
            <person name="Welchert J."/>
            <person name="Wing R.A."/>
        </authorList>
    </citation>
    <scope>NUCLEOTIDE SEQUENCE [LARGE SCALE GENOMIC DNA]</scope>
    <source>
        <strain evidence="2">cv. OR44</strain>
    </source>
</reference>
<evidence type="ECO:0000256" key="1">
    <source>
        <dbReference type="SAM" id="MobiDB-lite"/>
    </source>
</evidence>
<organism evidence="2">
    <name type="scientific">Oryza meridionalis</name>
    <dbReference type="NCBI Taxonomy" id="40149"/>
    <lineage>
        <taxon>Eukaryota</taxon>
        <taxon>Viridiplantae</taxon>
        <taxon>Streptophyta</taxon>
        <taxon>Embryophyta</taxon>
        <taxon>Tracheophyta</taxon>
        <taxon>Spermatophyta</taxon>
        <taxon>Magnoliopsida</taxon>
        <taxon>Liliopsida</taxon>
        <taxon>Poales</taxon>
        <taxon>Poaceae</taxon>
        <taxon>BOP clade</taxon>
        <taxon>Oryzoideae</taxon>
        <taxon>Oryzeae</taxon>
        <taxon>Oryzinae</taxon>
        <taxon>Oryza</taxon>
    </lineage>
</organism>
<feature type="region of interest" description="Disordered" evidence="1">
    <location>
        <begin position="55"/>
        <end position="108"/>
    </location>
</feature>
<keyword evidence="3" id="KW-1185">Reference proteome</keyword>
<dbReference type="HOGENOM" id="CLU_1121597_0_0_1"/>